<feature type="transmembrane region" description="Helical" evidence="1">
    <location>
        <begin position="58"/>
        <end position="76"/>
    </location>
</feature>
<feature type="transmembrane region" description="Helical" evidence="1">
    <location>
        <begin position="7"/>
        <end position="27"/>
    </location>
</feature>
<reference evidence="3" key="1">
    <citation type="submission" date="2015-04" db="EMBL/GenBank/DDBJ databases">
        <authorList>
            <person name="Schardt J."/>
            <person name="Mueller-Herbst S."/>
            <person name="Scherer S."/>
            <person name="Huptas C."/>
        </authorList>
    </citation>
    <scope>NUCLEOTIDE SEQUENCE [LARGE SCALE GENOMIC DNA]</scope>
    <source>
        <strain evidence="3">Kiel-L1</strain>
    </source>
</reference>
<dbReference type="Proteomes" id="UP000257055">
    <property type="component" value="Unassembled WGS sequence"/>
</dbReference>
<feature type="transmembrane region" description="Helical" evidence="1">
    <location>
        <begin position="82"/>
        <end position="101"/>
    </location>
</feature>
<keyword evidence="1" id="KW-0812">Transmembrane</keyword>
<keyword evidence="1" id="KW-0472">Membrane</keyword>
<dbReference type="EMBL" id="LARY01000001">
    <property type="protein sequence ID" value="RDX02031.1"/>
    <property type="molecule type" value="Genomic_DNA"/>
</dbReference>
<protein>
    <submittedName>
        <fullName evidence="2">Uncharacterized protein</fullName>
    </submittedName>
</protein>
<proteinExistence type="predicted"/>
<feature type="transmembrane region" description="Helical" evidence="1">
    <location>
        <begin position="159"/>
        <end position="177"/>
    </location>
</feature>
<gene>
    <name evidence="2" type="ORF">UR08_00320</name>
</gene>
<sequence>MDKSTRGFLAFSAFLVAIFLIALNFLVFPGGDWSFYTAILLLIPTLFFLLNGSRHLKLFSVLCSVLILVVLTITNLRETPNYLWVLYAIPAVFTWPLVTLMGERAASFIYSTLASLLLVLSYILLNVYFEPSFPFSIFTTFVIMWWPLSVGINYFPRGFSVVATIWLILFFIVANTVTTDVIWWIYPAFVSLFWPLSLLLARYLLAYSIISTLLFSIFFIVVNVITSHETIWAIYPIFGVLWWPLSIYFFVYRRKQTKEKFS</sequence>
<feature type="transmembrane region" description="Helical" evidence="1">
    <location>
        <begin position="183"/>
        <end position="200"/>
    </location>
</feature>
<dbReference type="RefSeq" id="WP_115751690.1">
    <property type="nucleotide sequence ID" value="NZ_LARY01000001.1"/>
</dbReference>
<keyword evidence="3" id="KW-1185">Reference proteome</keyword>
<evidence type="ECO:0000313" key="3">
    <source>
        <dbReference type="Proteomes" id="UP000257055"/>
    </source>
</evidence>
<accession>A0A3D8TSU5</accession>
<keyword evidence="1" id="KW-1133">Transmembrane helix</keyword>
<feature type="transmembrane region" description="Helical" evidence="1">
    <location>
        <begin position="108"/>
        <end position="129"/>
    </location>
</feature>
<name>A0A3D8TSU5_9LIST</name>
<feature type="transmembrane region" description="Helical" evidence="1">
    <location>
        <begin position="135"/>
        <end position="152"/>
    </location>
</feature>
<comment type="caution">
    <text evidence="2">The sequence shown here is derived from an EMBL/GenBank/DDBJ whole genome shotgun (WGS) entry which is preliminary data.</text>
</comment>
<evidence type="ECO:0000256" key="1">
    <source>
        <dbReference type="SAM" id="Phobius"/>
    </source>
</evidence>
<feature type="transmembrane region" description="Helical" evidence="1">
    <location>
        <begin position="33"/>
        <end position="51"/>
    </location>
</feature>
<evidence type="ECO:0000313" key="2">
    <source>
        <dbReference type="EMBL" id="RDX02031.1"/>
    </source>
</evidence>
<feature type="transmembrane region" description="Helical" evidence="1">
    <location>
        <begin position="205"/>
        <end position="225"/>
    </location>
</feature>
<organism evidence="2 3">
    <name type="scientific">Listeria kieliensis</name>
    <dbReference type="NCBI Taxonomy" id="1621700"/>
    <lineage>
        <taxon>Bacteria</taxon>
        <taxon>Bacillati</taxon>
        <taxon>Bacillota</taxon>
        <taxon>Bacilli</taxon>
        <taxon>Bacillales</taxon>
        <taxon>Listeriaceae</taxon>
        <taxon>Listeria</taxon>
    </lineage>
</organism>
<feature type="transmembrane region" description="Helical" evidence="1">
    <location>
        <begin position="231"/>
        <end position="252"/>
    </location>
</feature>
<dbReference type="AlphaFoldDB" id="A0A3D8TSU5"/>